<name>A0A556QSZ6_9BACT</name>
<evidence type="ECO:0000259" key="2">
    <source>
        <dbReference type="Pfam" id="PF12708"/>
    </source>
</evidence>
<dbReference type="EMBL" id="VMBG01000001">
    <property type="protein sequence ID" value="TSJ79752.1"/>
    <property type="molecule type" value="Genomic_DNA"/>
</dbReference>
<accession>A0A556QSZ6</accession>
<proteinExistence type="predicted"/>
<evidence type="ECO:0000313" key="4">
    <source>
        <dbReference type="Proteomes" id="UP000315648"/>
    </source>
</evidence>
<evidence type="ECO:0000256" key="1">
    <source>
        <dbReference type="SAM" id="MobiDB-lite"/>
    </source>
</evidence>
<feature type="domain" description="Rhamnogalacturonase A/B/Epimerase-like pectate lyase" evidence="2">
    <location>
        <begin position="54"/>
        <end position="140"/>
    </location>
</feature>
<feature type="region of interest" description="Disordered" evidence="1">
    <location>
        <begin position="43"/>
        <end position="62"/>
    </location>
</feature>
<dbReference type="SUPFAM" id="SSF51126">
    <property type="entry name" value="Pectin lyase-like"/>
    <property type="match status" value="1"/>
</dbReference>
<keyword evidence="4" id="KW-1185">Reference proteome</keyword>
<dbReference type="Gene3D" id="2.160.20.10">
    <property type="entry name" value="Single-stranded right-handed beta-helix, Pectin lyase-like"/>
    <property type="match status" value="2"/>
</dbReference>
<reference evidence="3 4" key="1">
    <citation type="submission" date="2019-07" db="EMBL/GenBank/DDBJ databases">
        <title>Description of 53C-WASEF.</title>
        <authorList>
            <person name="Pitt A."/>
            <person name="Hahn M.W."/>
        </authorList>
    </citation>
    <scope>NUCLEOTIDE SEQUENCE [LARGE SCALE GENOMIC DNA]</scope>
    <source>
        <strain evidence="3 4">53C-WASEF</strain>
    </source>
</reference>
<dbReference type="InterPro" id="IPR012334">
    <property type="entry name" value="Pectin_lyas_fold"/>
</dbReference>
<dbReference type="AlphaFoldDB" id="A0A556QSZ6"/>
<gene>
    <name evidence="3" type="ORF">FPL22_08470</name>
</gene>
<protein>
    <recommendedName>
        <fullName evidence="2">Rhamnogalacturonase A/B/Epimerase-like pectate lyase domain-containing protein</fullName>
    </recommendedName>
</protein>
<dbReference type="InterPro" id="IPR024535">
    <property type="entry name" value="RHGA/B-epi-like_pectate_lyase"/>
</dbReference>
<sequence>MPWRSTLYPDQWEPGYSDDAGRFLHDFSRAGYHSGDIPVPALTSPVTDVTRPPYNADSSGKTDTTAAIQKALDTIGLSGGGIVYLPPGSYRISPQADNNSALLIRDDHVILRGAGPDRTFLFNTSVKMRGKRVISLEPRTSAWWNTGSGDPSGIALSADLPQPSSIIPVTDVSSFAVGELVAIRNTITQSYIDRLGMTGKWQAGNPANRPLAYCRRIVSIDTNARTLTVDIPVRGFLFTTDRARVVKTSGRMLSEVGLEDFSIGMVQHPDATLDEGAYDTPGTAAYDTHGSIALSLSFVENAWVRRVHTYAPAGNAPKVHILSNALRLWNTRLVTVSDCDFKFPQYRGGGGNGYLYCLNAQDNLIRDCRAEGGRHNYDFGTMASSGNVILDCTAKDGDLASDFHMYLSLANLIDNLTCDGDFIEARALRPWGAPMHGVTTTQSVFWNTRGLRYAAKHLGDSPALVYSHQFGDGYVIGTRGPAHDVDSDDFVEGVGTGDSLQPRSLYLDQLSRRLARESTPPSP</sequence>
<dbReference type="Pfam" id="PF12708">
    <property type="entry name" value="Pect-lyase_RHGA_epim"/>
    <property type="match status" value="1"/>
</dbReference>
<evidence type="ECO:0000313" key="3">
    <source>
        <dbReference type="EMBL" id="TSJ79752.1"/>
    </source>
</evidence>
<comment type="caution">
    <text evidence="3">The sequence shown here is derived from an EMBL/GenBank/DDBJ whole genome shotgun (WGS) entry which is preliminary data.</text>
</comment>
<dbReference type="Proteomes" id="UP000315648">
    <property type="component" value="Unassembled WGS sequence"/>
</dbReference>
<organism evidence="3 4">
    <name type="scientific">Rariglobus hedericola</name>
    <dbReference type="NCBI Taxonomy" id="2597822"/>
    <lineage>
        <taxon>Bacteria</taxon>
        <taxon>Pseudomonadati</taxon>
        <taxon>Verrucomicrobiota</taxon>
        <taxon>Opitutia</taxon>
        <taxon>Opitutales</taxon>
        <taxon>Opitutaceae</taxon>
        <taxon>Rariglobus</taxon>
    </lineage>
</organism>
<dbReference type="InterPro" id="IPR011050">
    <property type="entry name" value="Pectin_lyase_fold/virulence"/>
</dbReference>
<dbReference type="OrthoDB" id="5488826at2"/>